<dbReference type="PANTHER" id="PTHR48098">
    <property type="entry name" value="ENTEROCHELIN ESTERASE-RELATED"/>
    <property type="match status" value="1"/>
</dbReference>
<reference evidence="2 3" key="1">
    <citation type="submission" date="2018-10" db="EMBL/GenBank/DDBJ databases">
        <title>Fifty Aureobasidium pullulans genomes reveal a recombining polyextremotolerant generalist.</title>
        <authorList>
            <person name="Gostincar C."/>
            <person name="Turk M."/>
            <person name="Zajc J."/>
            <person name="Gunde-Cimerman N."/>
        </authorList>
    </citation>
    <scope>NUCLEOTIDE SEQUENCE [LARGE SCALE GENOMIC DNA]</scope>
    <source>
        <strain evidence="2 3">EXF-11318</strain>
    </source>
</reference>
<feature type="signal peptide" evidence="1">
    <location>
        <begin position="1"/>
        <end position="34"/>
    </location>
</feature>
<dbReference type="PANTHER" id="PTHR48098:SF3">
    <property type="entry name" value="IRON(III) ENTEROBACTIN ESTERASE"/>
    <property type="match status" value="1"/>
</dbReference>
<name>A0A4S8VXR5_AURPU</name>
<dbReference type="EMBL" id="QZAJ01000164">
    <property type="protein sequence ID" value="THW15390.1"/>
    <property type="molecule type" value="Genomic_DNA"/>
</dbReference>
<gene>
    <name evidence="2" type="ORF">D6D24_04994</name>
</gene>
<proteinExistence type="predicted"/>
<evidence type="ECO:0000313" key="2">
    <source>
        <dbReference type="EMBL" id="THW15390.1"/>
    </source>
</evidence>
<feature type="chain" id="PRO_5020716026" description="Alpha/beta-hydrolase" evidence="1">
    <location>
        <begin position="35"/>
        <end position="701"/>
    </location>
</feature>
<comment type="caution">
    <text evidence="2">The sequence shown here is derived from an EMBL/GenBank/DDBJ whole genome shotgun (WGS) entry which is preliminary data.</text>
</comment>
<dbReference type="AlphaFoldDB" id="A0A4S8VXR5"/>
<protein>
    <recommendedName>
        <fullName evidence="4">Alpha/beta-hydrolase</fullName>
    </recommendedName>
</protein>
<dbReference type="InterPro" id="IPR029058">
    <property type="entry name" value="AB_hydrolase_fold"/>
</dbReference>
<accession>A0A4S8VXR5</accession>
<dbReference type="InterPro" id="IPR050583">
    <property type="entry name" value="Mycobacterial_A85_antigen"/>
</dbReference>
<dbReference type="Proteomes" id="UP000308014">
    <property type="component" value="Unassembled WGS sequence"/>
</dbReference>
<evidence type="ECO:0008006" key="4">
    <source>
        <dbReference type="Google" id="ProtNLM"/>
    </source>
</evidence>
<organism evidence="2 3">
    <name type="scientific">Aureobasidium pullulans</name>
    <name type="common">Black yeast</name>
    <name type="synonym">Pullularia pullulans</name>
    <dbReference type="NCBI Taxonomy" id="5580"/>
    <lineage>
        <taxon>Eukaryota</taxon>
        <taxon>Fungi</taxon>
        <taxon>Dikarya</taxon>
        <taxon>Ascomycota</taxon>
        <taxon>Pezizomycotina</taxon>
        <taxon>Dothideomycetes</taxon>
        <taxon>Dothideomycetidae</taxon>
        <taxon>Dothideales</taxon>
        <taxon>Saccotheciaceae</taxon>
        <taxon>Aureobasidium</taxon>
    </lineage>
</organism>
<sequence length="701" mass="77589">MSQNQLTFSLRKLSMPSVSLVTLFLLSILPIISAKPHGISVQLSAGAVSVGNGTTGRVMFILSPNGTDPLDDTDDTTTQDFFFGMNINNLHHNDTIKLSGGTRDHKDTGVFGWPLETLNDIPVGNYRAQAFLKRYDTATRSDGSVVRLKFPCGDGSPPVSGVGDLASDIIDVHISGKAQTIKLLWNNTVPFLDFSGHEVGGCAQGNYEDTQYLKHIKIRSKKLSDFWGRDMFLGANVLLPHGYNAHDNATRYPVIYSQNHWAEGDGPDSYSTKASFKEAWDSGVIPASGNKTSRETPKMILIAFRHETPYYDDSYAVNTANLGPYGDAINEELIPYLEARFNTIPKPYARIQDGGSTGGWESAANLIFRPDLFGACFSSYPDSLDFHKHQAIPLYNSTNAYKYPNGSDIPSIREFVNGTQQVLASTATENHWELTFGTSSRSSLQWDIWNAVFGVQGLNGYPLEPWNKVTGEIYPEAVKYWESMDLAHHIVINWNSSLRLGEVLRDRVHISVGTWDDYFLNEGVAEFKSRVETLGGQDWATISILPEKTHGGFYRGMEAWDYLELVKRWVDDHAPDGATPLHANLTLGTSRGNTWNEVIGRGGHQAALARQSDPVIKVTGGIVGTVGSWDPGMKLVARWVINNKTSEKHGCTSFNVTQGDVVRYSTGNAKTNKKAEQIQLWVTGRKMGYVEETRKSNRLSI</sequence>
<dbReference type="Gene3D" id="3.40.50.1820">
    <property type="entry name" value="alpha/beta hydrolase"/>
    <property type="match status" value="1"/>
</dbReference>
<keyword evidence="1" id="KW-0732">Signal</keyword>
<dbReference type="SUPFAM" id="SSF53474">
    <property type="entry name" value="alpha/beta-Hydrolases"/>
    <property type="match status" value="1"/>
</dbReference>
<evidence type="ECO:0000256" key="1">
    <source>
        <dbReference type="SAM" id="SignalP"/>
    </source>
</evidence>
<evidence type="ECO:0000313" key="3">
    <source>
        <dbReference type="Proteomes" id="UP000308014"/>
    </source>
</evidence>